<dbReference type="OrthoDB" id="7375944at2"/>
<name>A0A0N0GQI7_9NEIS</name>
<proteinExistence type="predicted"/>
<dbReference type="PROSITE" id="PS00028">
    <property type="entry name" value="ZINC_FINGER_C2H2_1"/>
    <property type="match status" value="1"/>
</dbReference>
<sequence>MTNRARDPHGAGIQNAEWFRLTYGNNASAQCEVCGDELVLRVAHPPHTVTHFAHKSGSQCSSIESARRHFLDLPPSAKDPQNGRRVREHLLANLYPIYLKAFSISGRKLAWGDFQRAIIDAQQRGLFDYAGLPVHYLPYLLLCICPQKFHDKTTYDTRDAYFVLQSGLKHFDDLWNKPDQVAQTLWKVSHIERHATRDPQGPGELFTELEAIAIDDAPFYIPPWLDKAHAKLAPHLGL</sequence>
<reference evidence="2 3" key="1">
    <citation type="submission" date="2015-07" db="EMBL/GenBank/DDBJ databases">
        <title>Draft genome sequence of the Amantichitinum ursilacus IGB-41, a new chitin-degrading bacterium.</title>
        <authorList>
            <person name="Kirstahler P."/>
            <person name="Guenther M."/>
            <person name="Grumaz C."/>
            <person name="Rupp S."/>
            <person name="Zibek S."/>
            <person name="Sohn K."/>
        </authorList>
    </citation>
    <scope>NUCLEOTIDE SEQUENCE [LARGE SCALE GENOMIC DNA]</scope>
    <source>
        <strain evidence="2 3">IGB-41</strain>
    </source>
</reference>
<dbReference type="AlphaFoldDB" id="A0A0N0GQI7"/>
<evidence type="ECO:0000313" key="2">
    <source>
        <dbReference type="EMBL" id="KPC54501.1"/>
    </source>
</evidence>
<protein>
    <recommendedName>
        <fullName evidence="1">C2H2-type domain-containing protein</fullName>
    </recommendedName>
</protein>
<dbReference type="EMBL" id="LAQT01000002">
    <property type="protein sequence ID" value="KPC54501.1"/>
    <property type="molecule type" value="Genomic_DNA"/>
</dbReference>
<dbReference type="STRING" id="857265.WG78_02965"/>
<gene>
    <name evidence="2" type="ORF">WG78_02965</name>
</gene>
<dbReference type="RefSeq" id="WP_053936294.1">
    <property type="nucleotide sequence ID" value="NZ_LAQT01000002.1"/>
</dbReference>
<evidence type="ECO:0000313" key="3">
    <source>
        <dbReference type="Proteomes" id="UP000037939"/>
    </source>
</evidence>
<feature type="domain" description="C2H2-type" evidence="1">
    <location>
        <begin position="31"/>
        <end position="51"/>
    </location>
</feature>
<comment type="caution">
    <text evidence="2">The sequence shown here is derived from an EMBL/GenBank/DDBJ whole genome shotgun (WGS) entry which is preliminary data.</text>
</comment>
<evidence type="ECO:0000259" key="1">
    <source>
        <dbReference type="PROSITE" id="PS00028"/>
    </source>
</evidence>
<dbReference type="InterPro" id="IPR013087">
    <property type="entry name" value="Znf_C2H2_type"/>
</dbReference>
<accession>A0A0N0GQI7</accession>
<organism evidence="2 3">
    <name type="scientific">Amantichitinum ursilacus</name>
    <dbReference type="NCBI Taxonomy" id="857265"/>
    <lineage>
        <taxon>Bacteria</taxon>
        <taxon>Pseudomonadati</taxon>
        <taxon>Pseudomonadota</taxon>
        <taxon>Betaproteobacteria</taxon>
        <taxon>Neisseriales</taxon>
        <taxon>Chitinibacteraceae</taxon>
        <taxon>Amantichitinum</taxon>
    </lineage>
</organism>
<keyword evidence="3" id="KW-1185">Reference proteome</keyword>
<dbReference type="Proteomes" id="UP000037939">
    <property type="component" value="Unassembled WGS sequence"/>
</dbReference>